<dbReference type="Gene3D" id="2.102.10.10">
    <property type="entry name" value="Rieske [2Fe-2S] iron-sulphur domain"/>
    <property type="match status" value="1"/>
</dbReference>
<dbReference type="HOGENOM" id="CLU_062788_0_0_2"/>
<organism evidence="7 8">
    <name type="scientific">Candidatus Nitrososphaera evergladensis SR1</name>
    <dbReference type="NCBI Taxonomy" id="1459636"/>
    <lineage>
        <taxon>Archaea</taxon>
        <taxon>Nitrososphaerota</taxon>
        <taxon>Nitrososphaeria</taxon>
        <taxon>Nitrososphaerales</taxon>
        <taxon>Nitrososphaeraceae</taxon>
        <taxon>Nitrososphaera</taxon>
    </lineage>
</organism>
<evidence type="ECO:0000313" key="7">
    <source>
        <dbReference type="EMBL" id="AIF82631.1"/>
    </source>
</evidence>
<proteinExistence type="inferred from homology"/>
<evidence type="ECO:0000256" key="2">
    <source>
        <dbReference type="ARBA" id="ARBA00022723"/>
    </source>
</evidence>
<gene>
    <name evidence="7" type="ORF">NTE_00550</name>
</gene>
<dbReference type="InterPro" id="IPR029039">
    <property type="entry name" value="Flavoprotein-like_sf"/>
</dbReference>
<dbReference type="PROSITE" id="PS51296">
    <property type="entry name" value="RIESKE"/>
    <property type="match status" value="1"/>
</dbReference>
<keyword evidence="1" id="KW-0001">2Fe-2S</keyword>
<evidence type="ECO:0000259" key="6">
    <source>
        <dbReference type="PROSITE" id="PS51296"/>
    </source>
</evidence>
<evidence type="ECO:0000256" key="1">
    <source>
        <dbReference type="ARBA" id="ARBA00022714"/>
    </source>
</evidence>
<keyword evidence="7" id="KW-0223">Dioxygenase</keyword>
<reference evidence="7 8" key="1">
    <citation type="journal article" date="2014" name="PLoS ONE">
        <title>Genome Sequence of Candidatus Nitrososphaera evergladensis from Group I.1b Enriched from Everglades Soil Reveals Novel Genomic Features of the Ammonia-Oxidizing Archaea.</title>
        <authorList>
            <person name="Zhalnina K.V."/>
            <person name="Dias R."/>
            <person name="Leonard M.T."/>
            <person name="Dorr de Quadros P."/>
            <person name="Camargo F.A."/>
            <person name="Drew J.C."/>
            <person name="Farmerie W.G."/>
            <person name="Daroub S.H."/>
            <person name="Triplett E.W."/>
        </authorList>
    </citation>
    <scope>NUCLEOTIDE SEQUENCE [LARGE SCALE GENOMIC DNA]</scope>
    <source>
        <strain evidence="7 8">SR1</strain>
    </source>
</reference>
<evidence type="ECO:0000256" key="4">
    <source>
        <dbReference type="ARBA" id="ARBA00023014"/>
    </source>
</evidence>
<dbReference type="KEGG" id="nev:NTE_00550"/>
<dbReference type="InterPro" id="IPR017941">
    <property type="entry name" value="Rieske_2Fe-2S"/>
</dbReference>
<accession>A0A075MMC7</accession>
<protein>
    <submittedName>
        <fullName evidence="7">Ferredoxin subunit of nitrite reductase and ring-hydroxylating dioxygenase</fullName>
    </submittedName>
</protein>
<dbReference type="InterPro" id="IPR005025">
    <property type="entry name" value="FMN_Rdtase-like_dom"/>
</dbReference>
<dbReference type="Gene3D" id="3.40.50.360">
    <property type="match status" value="1"/>
</dbReference>
<dbReference type="GO" id="GO:0051537">
    <property type="term" value="F:2 iron, 2 sulfur cluster binding"/>
    <property type="evidence" value="ECO:0007669"/>
    <property type="project" value="UniProtKB-KW"/>
</dbReference>
<sequence>MLDDENSNNNNFQYICRADQISQGQSRAFTITTNGDRGGGGGSSDRNSKIEIAVFNVDGAFFAISNVCVHKGGPLNEGALKGDIITCPWHGWKYSVRNGKSAHKGGDSISSYPVRVLEGRIYVSPIPKAVGKRISKPHKAYQELESAVKQHIRNVESSQVLPVDDDNATKVRVLGLSTTNMNDEVTPRKSTSESSLQFALDYAKRKYGAETVMLKLRQLNFRHCEGYYSKNAKACIFPCSISEMDEKDQMIEIYQRMIVWADVVIVATPIRWGSASSLYYQMVQRMNCVQNQIITHNNYLIRDKVSAFIITGGQDNVQHVAGELLSFWSQLGFVFGKFPFSGWSRGWYAEDTENNVSDNAKSLAFKQDIMRTVSGAVEMSRLIKKNRYDEKVITIDSKNNSNNNGATIRESVGSTHE</sequence>
<keyword evidence="7" id="KW-0560">Oxidoreductase</keyword>
<feature type="domain" description="Rieske" evidence="6">
    <location>
        <begin position="52"/>
        <end position="123"/>
    </location>
</feature>
<dbReference type="SUPFAM" id="SSF52218">
    <property type="entry name" value="Flavoproteins"/>
    <property type="match status" value="1"/>
</dbReference>
<dbReference type="EMBL" id="CP007174">
    <property type="protein sequence ID" value="AIF82631.1"/>
    <property type="molecule type" value="Genomic_DNA"/>
</dbReference>
<comment type="similarity">
    <text evidence="5">Belongs to the SsuE family. Isf subfamily.</text>
</comment>
<dbReference type="AlphaFoldDB" id="A0A075MMC7"/>
<dbReference type="PANTHER" id="PTHR21496:SF23">
    <property type="entry name" value="3-PHENYLPROPIONATE_CINNAMIC ACID DIOXYGENASE FERREDOXIN SUBUNIT"/>
    <property type="match status" value="1"/>
</dbReference>
<keyword evidence="2" id="KW-0479">Metal-binding</keyword>
<dbReference type="Pfam" id="PF03358">
    <property type="entry name" value="FMN_red"/>
    <property type="match status" value="1"/>
</dbReference>
<keyword evidence="8" id="KW-1185">Reference proteome</keyword>
<evidence type="ECO:0000256" key="5">
    <source>
        <dbReference type="ARBA" id="ARBA00038292"/>
    </source>
</evidence>
<dbReference type="eggNOG" id="arCOG02852">
    <property type="taxonomic scope" value="Archaea"/>
</dbReference>
<name>A0A075MMC7_9ARCH</name>
<dbReference type="PANTHER" id="PTHR21496">
    <property type="entry name" value="FERREDOXIN-RELATED"/>
    <property type="match status" value="1"/>
</dbReference>
<keyword evidence="4" id="KW-0411">Iron-sulfur</keyword>
<keyword evidence="3" id="KW-0408">Iron</keyword>
<dbReference type="eggNOG" id="arCOG02578">
    <property type="taxonomic scope" value="Archaea"/>
</dbReference>
<dbReference type="GeneID" id="41596418"/>
<dbReference type="GO" id="GO:0046872">
    <property type="term" value="F:metal ion binding"/>
    <property type="evidence" value="ECO:0007669"/>
    <property type="project" value="UniProtKB-KW"/>
</dbReference>
<dbReference type="OrthoDB" id="9353at2157"/>
<evidence type="ECO:0000256" key="3">
    <source>
        <dbReference type="ARBA" id="ARBA00023004"/>
    </source>
</evidence>
<dbReference type="STRING" id="1459636.NTE_00550"/>
<dbReference type="Pfam" id="PF00355">
    <property type="entry name" value="Rieske"/>
    <property type="match status" value="1"/>
</dbReference>
<dbReference type="GO" id="GO:0051213">
    <property type="term" value="F:dioxygenase activity"/>
    <property type="evidence" value="ECO:0007669"/>
    <property type="project" value="UniProtKB-KW"/>
</dbReference>
<evidence type="ECO:0000313" key="8">
    <source>
        <dbReference type="Proteomes" id="UP000028194"/>
    </source>
</evidence>
<dbReference type="Proteomes" id="UP000028194">
    <property type="component" value="Chromosome"/>
</dbReference>
<dbReference type="SUPFAM" id="SSF50022">
    <property type="entry name" value="ISP domain"/>
    <property type="match status" value="1"/>
</dbReference>
<dbReference type="RefSeq" id="WP_148699561.1">
    <property type="nucleotide sequence ID" value="NZ_CP007174.1"/>
</dbReference>
<dbReference type="InterPro" id="IPR036922">
    <property type="entry name" value="Rieske_2Fe-2S_sf"/>
</dbReference>